<dbReference type="AlphaFoldDB" id="A0A5E4PPT0"/>
<organism evidence="1 2">
    <name type="scientific">Leptidea sinapis</name>
    <dbReference type="NCBI Taxonomy" id="189913"/>
    <lineage>
        <taxon>Eukaryota</taxon>
        <taxon>Metazoa</taxon>
        <taxon>Ecdysozoa</taxon>
        <taxon>Arthropoda</taxon>
        <taxon>Hexapoda</taxon>
        <taxon>Insecta</taxon>
        <taxon>Pterygota</taxon>
        <taxon>Neoptera</taxon>
        <taxon>Endopterygota</taxon>
        <taxon>Lepidoptera</taxon>
        <taxon>Glossata</taxon>
        <taxon>Ditrysia</taxon>
        <taxon>Papilionoidea</taxon>
        <taxon>Pieridae</taxon>
        <taxon>Dismorphiinae</taxon>
        <taxon>Leptidea</taxon>
    </lineage>
</organism>
<keyword evidence="2" id="KW-1185">Reference proteome</keyword>
<accession>A0A5E4PPT0</accession>
<reference evidence="1 2" key="1">
    <citation type="submission" date="2017-07" db="EMBL/GenBank/DDBJ databases">
        <authorList>
            <person name="Talla V."/>
            <person name="Backstrom N."/>
        </authorList>
    </citation>
    <scope>NUCLEOTIDE SEQUENCE [LARGE SCALE GENOMIC DNA]</scope>
</reference>
<dbReference type="EMBL" id="FZQP02000077">
    <property type="protein sequence ID" value="VVC87111.1"/>
    <property type="molecule type" value="Genomic_DNA"/>
</dbReference>
<evidence type="ECO:0000313" key="1">
    <source>
        <dbReference type="EMBL" id="VVC87111.1"/>
    </source>
</evidence>
<proteinExistence type="predicted"/>
<sequence>MSSDGMPVYGCSSIAVLREEPSESRVRIGCEGLAAPTAEKFRESYVKECEPYHGSGFDL</sequence>
<gene>
    <name evidence="1" type="ORF">LSINAPIS_LOCUS805</name>
</gene>
<evidence type="ECO:0000313" key="2">
    <source>
        <dbReference type="Proteomes" id="UP000324832"/>
    </source>
</evidence>
<dbReference type="Proteomes" id="UP000324832">
    <property type="component" value="Unassembled WGS sequence"/>
</dbReference>
<protein>
    <submittedName>
        <fullName evidence="1">Uncharacterized protein</fullName>
    </submittedName>
</protein>
<name>A0A5E4PPT0_9NEOP</name>